<dbReference type="EMBL" id="CP002086">
    <property type="protein sequence ID" value="ADJ27789.1"/>
    <property type="molecule type" value="Genomic_DNA"/>
</dbReference>
<dbReference type="AlphaFoldDB" id="D8K492"/>
<dbReference type="Proteomes" id="UP000000393">
    <property type="component" value="Chromosome"/>
</dbReference>
<dbReference type="eggNOG" id="ENOG5032YB2">
    <property type="taxonomic scope" value="Bacteria"/>
</dbReference>
<dbReference type="PROSITE" id="PS51257">
    <property type="entry name" value="PROKAR_LIPOPROTEIN"/>
    <property type="match status" value="1"/>
</dbReference>
<dbReference type="InterPro" id="IPR025411">
    <property type="entry name" value="DUF4136"/>
</dbReference>
<keyword evidence="3" id="KW-0449">Lipoprotein</keyword>
<dbReference type="HOGENOM" id="CLU_113282_2_0_6"/>
<proteinExistence type="predicted"/>
<evidence type="ECO:0000259" key="2">
    <source>
        <dbReference type="Pfam" id="PF13590"/>
    </source>
</evidence>
<organism evidence="3 4">
    <name type="scientific">Nitrosococcus watsoni (strain C-113)</name>
    <dbReference type="NCBI Taxonomy" id="105559"/>
    <lineage>
        <taxon>Bacteria</taxon>
        <taxon>Pseudomonadati</taxon>
        <taxon>Pseudomonadota</taxon>
        <taxon>Gammaproteobacteria</taxon>
        <taxon>Chromatiales</taxon>
        <taxon>Chromatiaceae</taxon>
        <taxon>Nitrosococcus</taxon>
    </lineage>
</organism>
<sequence length="192" mass="20915">MSKICKKFGVIVLMIALASACATTIKGRSDYNPAVNFADYHTFSWIGDSPLISAPSGMNPINVQRIMDEIRHDLTAKGYRFVHDQTEADFVVSFTIGTRDKINIDSYPAAYGGYWGWGGRYYGGTGMMATDVETYTEGVLAIDIFDVATHQPAWHGWAAEPITNSVRENPSPVIAEAVAAILSNFPPQQAGS</sequence>
<name>D8K492_NITWC</name>
<dbReference type="Pfam" id="PF13590">
    <property type="entry name" value="DUF4136"/>
    <property type="match status" value="1"/>
</dbReference>
<dbReference type="Gene3D" id="3.30.160.670">
    <property type="match status" value="1"/>
</dbReference>
<protein>
    <submittedName>
        <fullName evidence="3">Putative lipoprotein</fullName>
    </submittedName>
</protein>
<dbReference type="KEGG" id="nwa:Nwat_0842"/>
<evidence type="ECO:0000313" key="4">
    <source>
        <dbReference type="Proteomes" id="UP000000393"/>
    </source>
</evidence>
<reference evidence="3 4" key="1">
    <citation type="submission" date="2010-06" db="EMBL/GenBank/DDBJ databases">
        <title>Complete sequence of chromosome of Nitrosococcus watsoni C-113.</title>
        <authorList>
            <consortium name="US DOE Joint Genome Institute"/>
            <person name="Lucas S."/>
            <person name="Copeland A."/>
            <person name="Lapidus A."/>
            <person name="Cheng J.-F."/>
            <person name="Bruce D."/>
            <person name="Goodwin L."/>
            <person name="Pitluck S."/>
            <person name="Malfatti S.A."/>
            <person name="Chain P.S.G."/>
            <person name="Land M."/>
            <person name="Hauser L."/>
            <person name="Kyrpides N."/>
            <person name="Ivanova N."/>
            <person name="Cambell M.A."/>
            <person name="Heidelberg J.F."/>
            <person name="Klotz M.G."/>
            <person name="Woyke T."/>
        </authorList>
    </citation>
    <scope>NUCLEOTIDE SEQUENCE [LARGE SCALE GENOMIC DNA]</scope>
    <source>
        <strain evidence="3 4">C-113</strain>
    </source>
</reference>
<evidence type="ECO:0000313" key="3">
    <source>
        <dbReference type="EMBL" id="ADJ27789.1"/>
    </source>
</evidence>
<feature type="chain" id="PRO_5003116578" evidence="1">
    <location>
        <begin position="23"/>
        <end position="192"/>
    </location>
</feature>
<keyword evidence="1" id="KW-0732">Signal</keyword>
<gene>
    <name evidence="3" type="ordered locus">Nwat_0842</name>
</gene>
<dbReference type="RefSeq" id="WP_013219892.1">
    <property type="nucleotide sequence ID" value="NC_014315.1"/>
</dbReference>
<accession>D8K492</accession>
<dbReference type="OrthoDB" id="118896at2"/>
<keyword evidence="4" id="KW-1185">Reference proteome</keyword>
<evidence type="ECO:0000256" key="1">
    <source>
        <dbReference type="SAM" id="SignalP"/>
    </source>
</evidence>
<feature type="domain" description="DUF4136" evidence="2">
    <location>
        <begin position="29"/>
        <end position="187"/>
    </location>
</feature>
<feature type="signal peptide" evidence="1">
    <location>
        <begin position="1"/>
        <end position="22"/>
    </location>
</feature>